<reference evidence="2" key="2">
    <citation type="submission" date="2010-07" db="EMBL/GenBank/DDBJ databases">
        <authorList>
            <consortium name="The Broad Institute Genome Sequencing Platform"/>
            <consortium name="Broad Institute Genome Sequencing Center for Infectious Disease"/>
            <person name="Ma L.-J."/>
            <person name="Dead R."/>
            <person name="Young S."/>
            <person name="Zeng Q."/>
            <person name="Koehrsen M."/>
            <person name="Alvarado L."/>
            <person name="Berlin A."/>
            <person name="Chapman S.B."/>
            <person name="Chen Z."/>
            <person name="Freedman E."/>
            <person name="Gellesch M."/>
            <person name="Goldberg J."/>
            <person name="Griggs A."/>
            <person name="Gujja S."/>
            <person name="Heilman E.R."/>
            <person name="Heiman D."/>
            <person name="Hepburn T."/>
            <person name="Howarth C."/>
            <person name="Jen D."/>
            <person name="Larson L."/>
            <person name="Mehta T."/>
            <person name="Neiman D."/>
            <person name="Pearson M."/>
            <person name="Roberts A."/>
            <person name="Saif S."/>
            <person name="Shea T."/>
            <person name="Shenoy N."/>
            <person name="Sisk P."/>
            <person name="Stolte C."/>
            <person name="Sykes S."/>
            <person name="Walk T."/>
            <person name="White J."/>
            <person name="Yandava C."/>
            <person name="Haas B."/>
            <person name="Nusbaum C."/>
            <person name="Birren B."/>
        </authorList>
    </citation>
    <scope>NUCLEOTIDE SEQUENCE</scope>
    <source>
        <strain evidence="2">R3-111a-1</strain>
    </source>
</reference>
<reference evidence="3" key="5">
    <citation type="submission" date="2018-04" db="UniProtKB">
        <authorList>
            <consortium name="EnsemblFungi"/>
        </authorList>
    </citation>
    <scope>IDENTIFICATION</scope>
    <source>
        <strain evidence="3">R3-111a-1</strain>
    </source>
</reference>
<dbReference type="RefSeq" id="XP_009219491.1">
    <property type="nucleotide sequence ID" value="XM_009221227.1"/>
</dbReference>
<name>J3NQ90_GAET3</name>
<dbReference type="EMBL" id="GL385396">
    <property type="protein sequence ID" value="EJT78346.1"/>
    <property type="molecule type" value="Genomic_DNA"/>
</dbReference>
<dbReference type="PANTHER" id="PTHR43857">
    <property type="entry name" value="BLR7761 PROTEIN"/>
    <property type="match status" value="1"/>
</dbReference>
<evidence type="ECO:0000313" key="3">
    <source>
        <dbReference type="EnsemblFungi" id="EJT78346"/>
    </source>
</evidence>
<evidence type="ECO:0000313" key="4">
    <source>
        <dbReference type="Proteomes" id="UP000006039"/>
    </source>
</evidence>
<dbReference type="Gene3D" id="3.30.1330.40">
    <property type="entry name" value="RutC-like"/>
    <property type="match status" value="1"/>
</dbReference>
<dbReference type="EnsemblFungi" id="EJT78346">
    <property type="protein sequence ID" value="EJT78346"/>
    <property type="gene ID" value="GGTG_03447"/>
</dbReference>
<dbReference type="GeneID" id="20343905"/>
<dbReference type="Proteomes" id="UP000006039">
    <property type="component" value="Unassembled WGS sequence"/>
</dbReference>
<gene>
    <name evidence="3" type="primary">20343905</name>
    <name evidence="2" type="ORF">GGTG_03447</name>
</gene>
<sequence length="146" mass="15522">MSEHRLISSGSAFEKQIGYSRAVVSGEWVFVSGCTGYDYATGVMEQDVAAQAEQALRNVAAALAEAGAAMDDVVRVRYILPDRALFPATWPVLGRWLGGVRPAATMIQAGLMEEAMKFEVEVTARKGRGKGGDGAEEAAGREEAPV</sequence>
<dbReference type="STRING" id="644352.J3NQ90"/>
<accession>J3NQ90</accession>
<dbReference type="VEuPathDB" id="FungiDB:GGTG_03447"/>
<dbReference type="eggNOG" id="ENOG502SCRR">
    <property type="taxonomic scope" value="Eukaryota"/>
</dbReference>
<evidence type="ECO:0000313" key="2">
    <source>
        <dbReference type="EMBL" id="EJT78346.1"/>
    </source>
</evidence>
<dbReference type="CDD" id="cd06154">
    <property type="entry name" value="YjgF_YER057c_UK114_like_6"/>
    <property type="match status" value="1"/>
</dbReference>
<dbReference type="AlphaFoldDB" id="J3NQ90"/>
<keyword evidence="4" id="KW-1185">Reference proteome</keyword>
<organism evidence="2">
    <name type="scientific">Gaeumannomyces tritici (strain R3-111a-1)</name>
    <name type="common">Wheat and barley take-all root rot fungus</name>
    <name type="synonym">Gaeumannomyces graminis var. tritici</name>
    <dbReference type="NCBI Taxonomy" id="644352"/>
    <lineage>
        <taxon>Eukaryota</taxon>
        <taxon>Fungi</taxon>
        <taxon>Dikarya</taxon>
        <taxon>Ascomycota</taxon>
        <taxon>Pezizomycotina</taxon>
        <taxon>Sordariomycetes</taxon>
        <taxon>Sordariomycetidae</taxon>
        <taxon>Magnaporthales</taxon>
        <taxon>Magnaporthaceae</taxon>
        <taxon>Gaeumannomyces</taxon>
    </lineage>
</organism>
<dbReference type="InterPro" id="IPR006175">
    <property type="entry name" value="YjgF/YER057c/UK114"/>
</dbReference>
<dbReference type="Pfam" id="PF01042">
    <property type="entry name" value="Ribonuc_L-PSP"/>
    <property type="match status" value="1"/>
</dbReference>
<reference evidence="2" key="3">
    <citation type="submission" date="2010-09" db="EMBL/GenBank/DDBJ databases">
        <title>Annotation of Gaeumannomyces graminis var. tritici R3-111a-1.</title>
        <authorList>
            <consortium name="The Broad Institute Genome Sequencing Platform"/>
            <person name="Ma L.-J."/>
            <person name="Dead R."/>
            <person name="Young S.K."/>
            <person name="Zeng Q."/>
            <person name="Gargeya S."/>
            <person name="Fitzgerald M."/>
            <person name="Haas B."/>
            <person name="Abouelleil A."/>
            <person name="Alvarado L."/>
            <person name="Arachchi H.M."/>
            <person name="Berlin A."/>
            <person name="Brown A."/>
            <person name="Chapman S.B."/>
            <person name="Chen Z."/>
            <person name="Dunbar C."/>
            <person name="Freedman E."/>
            <person name="Gearin G."/>
            <person name="Gellesch M."/>
            <person name="Goldberg J."/>
            <person name="Griggs A."/>
            <person name="Gujja S."/>
            <person name="Heiman D."/>
            <person name="Howarth C."/>
            <person name="Larson L."/>
            <person name="Lui A."/>
            <person name="MacDonald P.J.P."/>
            <person name="Mehta T."/>
            <person name="Montmayeur A."/>
            <person name="Murphy C."/>
            <person name="Neiman D."/>
            <person name="Pearson M."/>
            <person name="Priest M."/>
            <person name="Roberts A."/>
            <person name="Saif S."/>
            <person name="Shea T."/>
            <person name="Shenoy N."/>
            <person name="Sisk P."/>
            <person name="Stolte C."/>
            <person name="Sykes S."/>
            <person name="Yandava C."/>
            <person name="Wortman J."/>
            <person name="Nusbaum C."/>
            <person name="Birren B."/>
        </authorList>
    </citation>
    <scope>NUCLEOTIDE SEQUENCE</scope>
    <source>
        <strain evidence="2">R3-111a-1</strain>
    </source>
</reference>
<feature type="region of interest" description="Disordered" evidence="1">
    <location>
        <begin position="125"/>
        <end position="146"/>
    </location>
</feature>
<proteinExistence type="predicted"/>
<dbReference type="InterPro" id="IPR035959">
    <property type="entry name" value="RutC-like_sf"/>
</dbReference>
<dbReference type="PANTHER" id="PTHR43857:SF1">
    <property type="entry name" value="YJGH FAMILY PROTEIN"/>
    <property type="match status" value="1"/>
</dbReference>
<dbReference type="SUPFAM" id="SSF55298">
    <property type="entry name" value="YjgF-like"/>
    <property type="match status" value="1"/>
</dbReference>
<reference evidence="3" key="4">
    <citation type="journal article" date="2015" name="G3 (Bethesda)">
        <title>Genome sequences of three phytopathogenic species of the Magnaporthaceae family of fungi.</title>
        <authorList>
            <person name="Okagaki L.H."/>
            <person name="Nunes C.C."/>
            <person name="Sailsbery J."/>
            <person name="Clay B."/>
            <person name="Brown D."/>
            <person name="John T."/>
            <person name="Oh Y."/>
            <person name="Young N."/>
            <person name="Fitzgerald M."/>
            <person name="Haas B.J."/>
            <person name="Zeng Q."/>
            <person name="Young S."/>
            <person name="Adiconis X."/>
            <person name="Fan L."/>
            <person name="Levin J.Z."/>
            <person name="Mitchell T.K."/>
            <person name="Okubara P.A."/>
            <person name="Farman M.L."/>
            <person name="Kohn L.M."/>
            <person name="Birren B."/>
            <person name="Ma L.-J."/>
            <person name="Dean R.A."/>
        </authorList>
    </citation>
    <scope>NUCLEOTIDE SEQUENCE</scope>
    <source>
        <strain evidence="3">R3-111a-1</strain>
    </source>
</reference>
<dbReference type="OrthoDB" id="538640at2759"/>
<evidence type="ECO:0000256" key="1">
    <source>
        <dbReference type="SAM" id="MobiDB-lite"/>
    </source>
</evidence>
<protein>
    <submittedName>
        <fullName evidence="2 3">Uncharacterized protein</fullName>
    </submittedName>
</protein>
<dbReference type="HOGENOM" id="CLU_100715_5_3_1"/>
<reference evidence="4" key="1">
    <citation type="submission" date="2010-07" db="EMBL/GenBank/DDBJ databases">
        <title>The genome sequence of Gaeumannomyces graminis var. tritici strain R3-111a-1.</title>
        <authorList>
            <consortium name="The Broad Institute Genome Sequencing Platform"/>
            <person name="Ma L.-J."/>
            <person name="Dead R."/>
            <person name="Young S."/>
            <person name="Zeng Q."/>
            <person name="Koehrsen M."/>
            <person name="Alvarado L."/>
            <person name="Berlin A."/>
            <person name="Chapman S.B."/>
            <person name="Chen Z."/>
            <person name="Freedman E."/>
            <person name="Gellesch M."/>
            <person name="Goldberg J."/>
            <person name="Griggs A."/>
            <person name="Gujja S."/>
            <person name="Heilman E.R."/>
            <person name="Heiman D."/>
            <person name="Hepburn T."/>
            <person name="Howarth C."/>
            <person name="Jen D."/>
            <person name="Larson L."/>
            <person name="Mehta T."/>
            <person name="Neiman D."/>
            <person name="Pearson M."/>
            <person name="Roberts A."/>
            <person name="Saif S."/>
            <person name="Shea T."/>
            <person name="Shenoy N."/>
            <person name="Sisk P."/>
            <person name="Stolte C."/>
            <person name="Sykes S."/>
            <person name="Walk T."/>
            <person name="White J."/>
            <person name="Yandava C."/>
            <person name="Haas B."/>
            <person name="Nusbaum C."/>
            <person name="Birren B."/>
        </authorList>
    </citation>
    <scope>NUCLEOTIDE SEQUENCE [LARGE SCALE GENOMIC DNA]</scope>
    <source>
        <strain evidence="4">R3-111a-1</strain>
    </source>
</reference>